<feature type="transmembrane region" description="Helical" evidence="1">
    <location>
        <begin position="56"/>
        <end position="75"/>
    </location>
</feature>
<keyword evidence="1" id="KW-0472">Membrane</keyword>
<reference evidence="3 4" key="1">
    <citation type="journal article" date="2016" name="Genome Announc.">
        <title>Draft Genome Sequence of Criibacterium bergeronii gen. nov., sp. nov., Strain CCRI-22567T, Isolated from a Vaginal Sample from a Woman with Bacterial Vaginosis.</title>
        <authorList>
            <person name="Maheux A.F."/>
            <person name="Berube E."/>
            <person name="Boudreau D.K."/>
            <person name="Raymond F."/>
            <person name="Corbeil J."/>
            <person name="Roy P.H."/>
            <person name="Boissinot M."/>
            <person name="Omar R.F."/>
        </authorList>
    </citation>
    <scope>NUCLEOTIDE SEQUENCE [LARGE SCALE GENOMIC DNA]</scope>
    <source>
        <strain evidence="3 4">CCRI-22567</strain>
    </source>
</reference>
<dbReference type="SUPFAM" id="SSF53649">
    <property type="entry name" value="Alkaline phosphatase-like"/>
    <property type="match status" value="1"/>
</dbReference>
<dbReference type="RefSeq" id="WP_068911627.1">
    <property type="nucleotide sequence ID" value="NZ_MBEW02000001.1"/>
</dbReference>
<keyword evidence="1" id="KW-0812">Transmembrane</keyword>
<dbReference type="STRING" id="1871336.BBG48_00940"/>
<feature type="transmembrane region" description="Helical" evidence="1">
    <location>
        <begin position="104"/>
        <end position="124"/>
    </location>
</feature>
<keyword evidence="1" id="KW-1133">Transmembrane helix</keyword>
<evidence type="ECO:0000313" key="4">
    <source>
        <dbReference type="Proteomes" id="UP000093352"/>
    </source>
</evidence>
<dbReference type="EMBL" id="MBEW02000001">
    <property type="protein sequence ID" value="RDY22258.1"/>
    <property type="molecule type" value="Genomic_DNA"/>
</dbReference>
<gene>
    <name evidence="3" type="ORF">BBG48_000645</name>
</gene>
<dbReference type="InterPro" id="IPR000917">
    <property type="entry name" value="Sulfatase_N"/>
</dbReference>
<evidence type="ECO:0000259" key="2">
    <source>
        <dbReference type="Pfam" id="PF00884"/>
    </source>
</evidence>
<evidence type="ECO:0000313" key="3">
    <source>
        <dbReference type="EMBL" id="RDY22258.1"/>
    </source>
</evidence>
<organism evidence="3 4">
    <name type="scientific">Criibacterium bergeronii</name>
    <dbReference type="NCBI Taxonomy" id="1871336"/>
    <lineage>
        <taxon>Bacteria</taxon>
        <taxon>Bacillati</taxon>
        <taxon>Bacillota</taxon>
        <taxon>Clostridia</taxon>
        <taxon>Peptostreptococcales</taxon>
        <taxon>Filifactoraceae</taxon>
        <taxon>Criibacterium</taxon>
    </lineage>
</organism>
<comment type="caution">
    <text evidence="3">The sequence shown here is derived from an EMBL/GenBank/DDBJ whole genome shotgun (WGS) entry which is preliminary data.</text>
</comment>
<dbReference type="Gene3D" id="3.40.720.10">
    <property type="entry name" value="Alkaline Phosphatase, subunit A"/>
    <property type="match status" value="1"/>
</dbReference>
<protein>
    <submittedName>
        <fullName evidence="3">LTA synthase family protein</fullName>
    </submittedName>
</protein>
<dbReference type="AlphaFoldDB" id="A0A371IP42"/>
<sequence>MYISYLLFSSLIGAIIYEYSGLRGLGLLRVFISFVIITIINLIISNSNKRYKKNITIFTLLLTILAIANLVKVRFNLAEINTLDFTIIKAAGDVAELFLDKLPFAKIGVVIGIFIFYLIITIYTNKFDKSSGNKSADYLQKGYTKSFFSSKRKAFISIFLLIAFLFASPFLVSYGIYSSFSNLISSSRTIAENAYFSSLSTEKIQQNVTKMYESSQYSQIDTADELMTDYPFNKQTDMDVIILQSESFFDVVKNQKNLGKSGITFDYDILKNFHYYQDNGISGELYVPTVGGGTVNTEYEVLTGYGVKYFSRGTMIFTSILKEKTDSLAYFYKNNFENTETIGIHNHTKEYWDRDRVYPLLGIDKFIDMTMFSKEQQQDLVGAWMSDKTIFDMMIKCLEENPDKNKFMLPVTVQNHGPYGHTAFKVSAGGLTDSDKEELNNYFGNLKASDDYLKALMDYIDARQKPTMVVFYGDHKPDPSYDVFKQSEYYTKNEKQNMFSTDYFIYFNKSVTDPKLLSLKHKTKNLSATALNRFIEMLLGDESKESMYIYNFTKNPENYFNKLYLFGAKNSAHRLISLQLVNRYVEK</sequence>
<feature type="transmembrane region" description="Helical" evidence="1">
    <location>
        <begin position="154"/>
        <end position="177"/>
    </location>
</feature>
<keyword evidence="4" id="KW-1185">Reference proteome</keyword>
<dbReference type="Pfam" id="PF00884">
    <property type="entry name" value="Sulfatase"/>
    <property type="match status" value="1"/>
</dbReference>
<feature type="transmembrane region" description="Helical" evidence="1">
    <location>
        <begin position="26"/>
        <end position="44"/>
    </location>
</feature>
<proteinExistence type="predicted"/>
<accession>A0A371IP42</accession>
<feature type="domain" description="Sulfatase N-terminal" evidence="2">
    <location>
        <begin position="286"/>
        <end position="512"/>
    </location>
</feature>
<dbReference type="Proteomes" id="UP000093352">
    <property type="component" value="Unassembled WGS sequence"/>
</dbReference>
<dbReference type="CDD" id="cd16015">
    <property type="entry name" value="LTA_synthase"/>
    <property type="match status" value="1"/>
</dbReference>
<evidence type="ECO:0000256" key="1">
    <source>
        <dbReference type="SAM" id="Phobius"/>
    </source>
</evidence>
<dbReference type="InterPro" id="IPR017850">
    <property type="entry name" value="Alkaline_phosphatase_core_sf"/>
</dbReference>
<name>A0A371IP42_9FIRM</name>